<dbReference type="RefSeq" id="XP_008626185.2">
    <property type="nucleotide sequence ID" value="XM_008627963.2"/>
</dbReference>
<name>A0A081IB18_PLAVN</name>
<keyword evidence="2 5" id="KW-0805">Transcription regulation</keyword>
<proteinExistence type="inferred from homology"/>
<dbReference type="KEGG" id="pvv:PVVCY_0700850"/>
<reference evidence="7 8" key="1">
    <citation type="submission" date="2013-02" db="EMBL/GenBank/DDBJ databases">
        <title>The Genome Sequence of Plasmodium vinckei vinckei.</title>
        <authorList>
            <consortium name="The Broad Institute Genome Sequencing Platform"/>
            <consortium name="The Broad Institute Genome Sequencing Center for Infectious Disease"/>
            <person name="Neafsey D."/>
            <person name="Cheeseman I."/>
            <person name="Volkman S."/>
            <person name="Adams J."/>
            <person name="Walker B."/>
            <person name="Young S.K."/>
            <person name="Zeng Q."/>
            <person name="Gargeya S."/>
            <person name="Fitzgerald M."/>
            <person name="Haas B."/>
            <person name="Abouelleil A."/>
            <person name="Alvarado L."/>
            <person name="Arachchi H.M."/>
            <person name="Berlin A.M."/>
            <person name="Chapman S.B."/>
            <person name="Dewar J."/>
            <person name="Goldberg J."/>
            <person name="Griggs A."/>
            <person name="Gujja S."/>
            <person name="Hansen M."/>
            <person name="Howarth C."/>
            <person name="Imamovic A."/>
            <person name="Larimer J."/>
            <person name="McCowan C."/>
            <person name="Murphy C."/>
            <person name="Neiman D."/>
            <person name="Pearson M."/>
            <person name="Priest M."/>
            <person name="Roberts A."/>
            <person name="Saif S."/>
            <person name="Shea T."/>
            <person name="Sisk P."/>
            <person name="Sykes S."/>
            <person name="Wortman J."/>
            <person name="Nusbaum C."/>
            <person name="Birren B."/>
        </authorList>
    </citation>
    <scope>NUCLEOTIDE SEQUENCE [LARGE SCALE GENOMIC DNA]</scope>
    <source>
        <strain evidence="8">vinckei</strain>
    </source>
</reference>
<sequence length="264" mass="31622">MENFVSGYPPPPYYFQEYEEADTEVDSILEKNNNNINNTQNSFINIIRETYDIYNINDNIKVEIDKTDKNNNIDEKQTTSTLEKINHKDEKSKCKFLFGRPPPIPLKDNYNIFGINYDTDRKVEELEADDILYDNKKNYKEEFIRLYKMYKDCFFSLFDDIVNTRKNDKTLIKQLIKIHTNLFHILANLRYHQTINNIINILKIQIKRRQIAIDKMKISLFNVYNYIYFVQTNFSKNNMIKNEGNPLKIKNNAHTHTENENEEE</sequence>
<dbReference type="SUPFAM" id="SSF140718">
    <property type="entry name" value="Mediator hinge subcomplex-like"/>
    <property type="match status" value="1"/>
</dbReference>
<dbReference type="GO" id="GO:0006357">
    <property type="term" value="P:regulation of transcription by RNA polymerase II"/>
    <property type="evidence" value="ECO:0007669"/>
    <property type="project" value="InterPro"/>
</dbReference>
<evidence type="ECO:0000256" key="6">
    <source>
        <dbReference type="SAM" id="MobiDB-lite"/>
    </source>
</evidence>
<organism evidence="7 8">
    <name type="scientific">Plasmodium vinckei vinckei</name>
    <dbReference type="NCBI Taxonomy" id="54757"/>
    <lineage>
        <taxon>Eukaryota</taxon>
        <taxon>Sar</taxon>
        <taxon>Alveolata</taxon>
        <taxon>Apicomplexa</taxon>
        <taxon>Aconoidasida</taxon>
        <taxon>Haemosporida</taxon>
        <taxon>Plasmodiidae</taxon>
        <taxon>Plasmodium</taxon>
        <taxon>Plasmodium (Vinckeia)</taxon>
    </lineage>
</organism>
<dbReference type="InterPro" id="IPR037212">
    <property type="entry name" value="Med7/Med21-like"/>
</dbReference>
<feature type="region of interest" description="Disordered" evidence="6">
    <location>
        <begin position="245"/>
        <end position="264"/>
    </location>
</feature>
<dbReference type="InterPro" id="IPR009244">
    <property type="entry name" value="Mediatior_Med7"/>
</dbReference>
<feature type="compositionally biased region" description="Basic and acidic residues" evidence="6">
    <location>
        <begin position="255"/>
        <end position="264"/>
    </location>
</feature>
<dbReference type="PANTHER" id="PTHR21428">
    <property type="entry name" value="MEDIATOR OF RNA POLYMERASE II TRANSCRIPTION SUBUNIT 7"/>
    <property type="match status" value="1"/>
</dbReference>
<accession>A0A081IB18</accession>
<keyword evidence="4 5" id="KW-0539">Nucleus</keyword>
<comment type="subunit">
    <text evidence="5">Component of the Mediator complex.</text>
</comment>
<dbReference type="Pfam" id="PF05983">
    <property type="entry name" value="Med7"/>
    <property type="match status" value="1"/>
</dbReference>
<comment type="function">
    <text evidence="5">Component of the Mediator complex, a coactivator involved in the regulated transcription of nearly all RNA polymerase II-dependent genes. Mediator functions as a bridge to convey information from gene-specific regulatory proteins to the basal RNA polymerase II transcription machinery.</text>
</comment>
<dbReference type="EMBL" id="KL446954">
    <property type="protein sequence ID" value="KEG00876.1"/>
    <property type="molecule type" value="Genomic_DNA"/>
</dbReference>
<comment type="subcellular location">
    <subcellularLocation>
        <location evidence="1 5">Nucleus</location>
    </subcellularLocation>
</comment>
<gene>
    <name evidence="7" type="ORF">YYE_04322</name>
</gene>
<evidence type="ECO:0000313" key="7">
    <source>
        <dbReference type="EMBL" id="KEG00876.1"/>
    </source>
</evidence>
<keyword evidence="3 5" id="KW-0804">Transcription</keyword>
<dbReference type="GO" id="GO:0003712">
    <property type="term" value="F:transcription coregulator activity"/>
    <property type="evidence" value="ECO:0007669"/>
    <property type="project" value="InterPro"/>
</dbReference>
<comment type="similarity">
    <text evidence="5">Belongs to the Mediator complex subunit 7 family.</text>
</comment>
<dbReference type="GO" id="GO:0016592">
    <property type="term" value="C:mediator complex"/>
    <property type="evidence" value="ECO:0007669"/>
    <property type="project" value="InterPro"/>
</dbReference>
<dbReference type="PANTHER" id="PTHR21428:SF11">
    <property type="entry name" value="MEDIATOR OF RNA POLYMERASE II TRANSCRIPTION SUBUNIT 7"/>
    <property type="match status" value="1"/>
</dbReference>
<evidence type="ECO:0000256" key="3">
    <source>
        <dbReference type="ARBA" id="ARBA00023163"/>
    </source>
</evidence>
<evidence type="ECO:0000256" key="5">
    <source>
        <dbReference type="RuleBase" id="RU364060"/>
    </source>
</evidence>
<protein>
    <recommendedName>
        <fullName evidence="5">Mediator of RNA polymerase II transcription subunit 7</fullName>
    </recommendedName>
</protein>
<dbReference type="Proteomes" id="UP000030681">
    <property type="component" value="Unassembled WGS sequence"/>
</dbReference>
<dbReference type="OrthoDB" id="10253553at2759"/>
<evidence type="ECO:0000256" key="4">
    <source>
        <dbReference type="ARBA" id="ARBA00023242"/>
    </source>
</evidence>
<keyword evidence="5" id="KW-0010">Activator</keyword>
<dbReference type="AlphaFoldDB" id="A0A081IB18"/>
<dbReference type="GO" id="GO:0070847">
    <property type="term" value="C:core mediator complex"/>
    <property type="evidence" value="ECO:0007669"/>
    <property type="project" value="TreeGrafter"/>
</dbReference>
<evidence type="ECO:0000256" key="2">
    <source>
        <dbReference type="ARBA" id="ARBA00023015"/>
    </source>
</evidence>
<evidence type="ECO:0000256" key="1">
    <source>
        <dbReference type="ARBA" id="ARBA00004123"/>
    </source>
</evidence>
<evidence type="ECO:0000313" key="8">
    <source>
        <dbReference type="Proteomes" id="UP000030681"/>
    </source>
</evidence>
<dbReference type="GeneID" id="19962528"/>